<dbReference type="PaxDb" id="3827-XP_004504922.1"/>
<evidence type="ECO:0000256" key="1">
    <source>
        <dbReference type="SAM" id="MobiDB-lite"/>
    </source>
</evidence>
<gene>
    <name evidence="3" type="primary">LOC101512429</name>
</gene>
<organism evidence="2 3">
    <name type="scientific">Cicer arietinum</name>
    <name type="common">Chickpea</name>
    <name type="synonym">Garbanzo</name>
    <dbReference type="NCBI Taxonomy" id="3827"/>
    <lineage>
        <taxon>Eukaryota</taxon>
        <taxon>Viridiplantae</taxon>
        <taxon>Streptophyta</taxon>
        <taxon>Embryophyta</taxon>
        <taxon>Tracheophyta</taxon>
        <taxon>Spermatophyta</taxon>
        <taxon>Magnoliopsida</taxon>
        <taxon>eudicotyledons</taxon>
        <taxon>Gunneridae</taxon>
        <taxon>Pentapetalae</taxon>
        <taxon>rosids</taxon>
        <taxon>fabids</taxon>
        <taxon>Fabales</taxon>
        <taxon>Fabaceae</taxon>
        <taxon>Papilionoideae</taxon>
        <taxon>50 kb inversion clade</taxon>
        <taxon>NPAAA clade</taxon>
        <taxon>Hologalegina</taxon>
        <taxon>IRL clade</taxon>
        <taxon>Cicereae</taxon>
        <taxon>Cicer</taxon>
    </lineage>
</organism>
<keyword evidence="2" id="KW-1185">Reference proteome</keyword>
<reference evidence="2" key="1">
    <citation type="journal article" date="2013" name="Nat. Biotechnol.">
        <title>Draft genome sequence of chickpea (Cicer arietinum) provides a resource for trait improvement.</title>
        <authorList>
            <person name="Varshney R.K."/>
            <person name="Song C."/>
            <person name="Saxena R.K."/>
            <person name="Azam S."/>
            <person name="Yu S."/>
            <person name="Sharpe A.G."/>
            <person name="Cannon S."/>
            <person name="Baek J."/>
            <person name="Rosen B.D."/>
            <person name="Tar'an B."/>
            <person name="Millan T."/>
            <person name="Zhang X."/>
            <person name="Ramsay L.D."/>
            <person name="Iwata A."/>
            <person name="Wang Y."/>
            <person name="Nelson W."/>
            <person name="Farmer A.D."/>
            <person name="Gaur P.M."/>
            <person name="Soderlund C."/>
            <person name="Penmetsa R.V."/>
            <person name="Xu C."/>
            <person name="Bharti A.K."/>
            <person name="He W."/>
            <person name="Winter P."/>
            <person name="Zhao S."/>
            <person name="Hane J.K."/>
            <person name="Carrasquilla-Garcia N."/>
            <person name="Condie J.A."/>
            <person name="Upadhyaya H.D."/>
            <person name="Luo M.C."/>
            <person name="Thudi M."/>
            <person name="Gowda C.L."/>
            <person name="Singh N.P."/>
            <person name="Lichtenzveig J."/>
            <person name="Gali K.K."/>
            <person name="Rubio J."/>
            <person name="Nadarajan N."/>
            <person name="Dolezel J."/>
            <person name="Bansal K.C."/>
            <person name="Xu X."/>
            <person name="Edwards D."/>
            <person name="Zhang G."/>
            <person name="Kahl G."/>
            <person name="Gil J."/>
            <person name="Singh K.B."/>
            <person name="Datta S.K."/>
            <person name="Jackson S.A."/>
            <person name="Wang J."/>
            <person name="Cook D.R."/>
        </authorList>
    </citation>
    <scope>NUCLEOTIDE SEQUENCE [LARGE SCALE GENOMIC DNA]</scope>
    <source>
        <strain evidence="2">cv. CDC Frontier</strain>
    </source>
</reference>
<feature type="region of interest" description="Disordered" evidence="1">
    <location>
        <begin position="1"/>
        <end position="30"/>
    </location>
</feature>
<sequence length="39" mass="4516">MEFEKIVGLYPKRSPSRNSQRPKINQGLRGGLEIVFNQQ</sequence>
<dbReference type="Proteomes" id="UP000087171">
    <property type="component" value="Chromosome Ca6"/>
</dbReference>
<accession>A0A3Q7YC13</accession>
<protein>
    <submittedName>
        <fullName evidence="3">Uncharacterized protein LOC101512429</fullName>
    </submittedName>
</protein>
<dbReference type="AlphaFoldDB" id="A0A3Q7YC13"/>
<evidence type="ECO:0000313" key="2">
    <source>
        <dbReference type="Proteomes" id="UP000087171"/>
    </source>
</evidence>
<dbReference type="OrthoDB" id="1391401at2759"/>
<dbReference type="RefSeq" id="XP_027191037.1">
    <property type="nucleotide sequence ID" value="XM_027335236.1"/>
</dbReference>
<evidence type="ECO:0000313" key="3">
    <source>
        <dbReference type="RefSeq" id="XP_027191037.1"/>
    </source>
</evidence>
<name>A0A3Q7YC13_CICAR</name>
<proteinExistence type="predicted"/>
<reference evidence="3" key="2">
    <citation type="submission" date="2025-08" db="UniProtKB">
        <authorList>
            <consortium name="RefSeq"/>
        </authorList>
    </citation>
    <scope>IDENTIFICATION</scope>
    <source>
        <tissue evidence="3">Etiolated seedlings</tissue>
    </source>
</reference>